<dbReference type="NCBIfam" id="TIGR00422">
    <property type="entry name" value="valS"/>
    <property type="match status" value="1"/>
</dbReference>
<keyword evidence="6 10" id="KW-0648">Protein biosynthesis</keyword>
<dbReference type="GO" id="GO:0005829">
    <property type="term" value="C:cytosol"/>
    <property type="evidence" value="ECO:0007669"/>
    <property type="project" value="TreeGrafter"/>
</dbReference>
<dbReference type="EC" id="6.1.1.9" evidence="1 9"/>
<dbReference type="InterPro" id="IPR033705">
    <property type="entry name" value="Anticodon_Ia_Val"/>
</dbReference>
<keyword evidence="3 10" id="KW-0436">Ligase</keyword>
<dbReference type="InterPro" id="IPR013155">
    <property type="entry name" value="M/V/L/I-tRNA-synth_anticd-bd"/>
</dbReference>
<gene>
    <name evidence="13" type="ORF">US28_C0007G0044</name>
</gene>
<reference evidence="13 14" key="1">
    <citation type="journal article" date="2015" name="Nature">
        <title>rRNA introns, odd ribosomes, and small enigmatic genomes across a large radiation of phyla.</title>
        <authorList>
            <person name="Brown C.T."/>
            <person name="Hug L.A."/>
            <person name="Thomas B.C."/>
            <person name="Sharon I."/>
            <person name="Castelle C.J."/>
            <person name="Singh A."/>
            <person name="Wilkins M.J."/>
            <person name="Williams K.H."/>
            <person name="Banfield J.F."/>
        </authorList>
    </citation>
    <scope>NUCLEOTIDE SEQUENCE [LARGE SCALE GENOMIC DNA]</scope>
</reference>
<dbReference type="PRINTS" id="PR00986">
    <property type="entry name" value="TRNASYNTHVAL"/>
</dbReference>
<accession>A0A0G0F9U0</accession>
<dbReference type="Pfam" id="PF00133">
    <property type="entry name" value="tRNA-synt_1"/>
    <property type="match status" value="1"/>
</dbReference>
<evidence type="ECO:0000256" key="8">
    <source>
        <dbReference type="ARBA" id="ARBA00047552"/>
    </source>
</evidence>
<evidence type="ECO:0000256" key="9">
    <source>
        <dbReference type="NCBIfam" id="TIGR00422"/>
    </source>
</evidence>
<dbReference type="PANTHER" id="PTHR11946:SF93">
    <property type="entry name" value="VALINE--TRNA LIGASE, CHLOROPLASTIC_MITOCHONDRIAL 2"/>
    <property type="match status" value="1"/>
</dbReference>
<protein>
    <recommendedName>
        <fullName evidence="1 9">Valine--tRNA ligase</fullName>
        <ecNumber evidence="1 9">6.1.1.9</ecNumber>
    </recommendedName>
</protein>
<dbReference type="GO" id="GO:0006438">
    <property type="term" value="P:valyl-tRNA aminoacylation"/>
    <property type="evidence" value="ECO:0007669"/>
    <property type="project" value="UniProtKB-UniRule"/>
</dbReference>
<dbReference type="Gene3D" id="1.10.730.10">
    <property type="entry name" value="Isoleucyl-tRNA Synthetase, Domain 1"/>
    <property type="match status" value="1"/>
</dbReference>
<dbReference type="PROSITE" id="PS00178">
    <property type="entry name" value="AA_TRNA_LIGASE_I"/>
    <property type="match status" value="1"/>
</dbReference>
<dbReference type="CDD" id="cd00817">
    <property type="entry name" value="ValRS_core"/>
    <property type="match status" value="1"/>
</dbReference>
<evidence type="ECO:0000256" key="7">
    <source>
        <dbReference type="ARBA" id="ARBA00023146"/>
    </source>
</evidence>
<feature type="domain" description="Aminoacyl-tRNA synthetase class Ia" evidence="11">
    <location>
        <begin position="13"/>
        <end position="548"/>
    </location>
</feature>
<evidence type="ECO:0000256" key="1">
    <source>
        <dbReference type="ARBA" id="ARBA00013169"/>
    </source>
</evidence>
<dbReference type="AlphaFoldDB" id="A0A0G0F9U0"/>
<dbReference type="InterPro" id="IPR009080">
    <property type="entry name" value="tRNAsynth_Ia_anticodon-bd"/>
</dbReference>
<comment type="caution">
    <text evidence="13">The sequence shown here is derived from an EMBL/GenBank/DDBJ whole genome shotgun (WGS) entry which is preliminary data.</text>
</comment>
<dbReference type="CDD" id="cd07962">
    <property type="entry name" value="Anticodon_Ia_Val"/>
    <property type="match status" value="1"/>
</dbReference>
<evidence type="ECO:0000313" key="13">
    <source>
        <dbReference type="EMBL" id="KKQ15953.1"/>
    </source>
</evidence>
<dbReference type="Gene3D" id="3.40.50.620">
    <property type="entry name" value="HUPs"/>
    <property type="match status" value="2"/>
</dbReference>
<dbReference type="InterPro" id="IPR002303">
    <property type="entry name" value="Valyl-tRNA_ligase"/>
</dbReference>
<dbReference type="InterPro" id="IPR002300">
    <property type="entry name" value="aa-tRNA-synth_Ia"/>
</dbReference>
<evidence type="ECO:0000259" key="11">
    <source>
        <dbReference type="Pfam" id="PF00133"/>
    </source>
</evidence>
<dbReference type="GO" id="GO:0002161">
    <property type="term" value="F:aminoacyl-tRNA deacylase activity"/>
    <property type="evidence" value="ECO:0007669"/>
    <property type="project" value="InterPro"/>
</dbReference>
<dbReference type="InterPro" id="IPR001412">
    <property type="entry name" value="aa-tRNA-synth_I_CS"/>
</dbReference>
<dbReference type="SUPFAM" id="SSF52374">
    <property type="entry name" value="Nucleotidylyl transferase"/>
    <property type="match status" value="1"/>
</dbReference>
<feature type="domain" description="Methionyl/Valyl/Leucyl/Isoleucyl-tRNA synthetase anticodon-binding" evidence="12">
    <location>
        <begin position="596"/>
        <end position="693"/>
    </location>
</feature>
<evidence type="ECO:0000256" key="2">
    <source>
        <dbReference type="ARBA" id="ARBA00022490"/>
    </source>
</evidence>
<keyword evidence="4 10" id="KW-0547">Nucleotide-binding</keyword>
<keyword evidence="2" id="KW-0963">Cytoplasm</keyword>
<dbReference type="InterPro" id="IPR014729">
    <property type="entry name" value="Rossmann-like_a/b/a_fold"/>
</dbReference>
<keyword evidence="5 10" id="KW-0067">ATP-binding</keyword>
<keyword evidence="7 10" id="KW-0030">Aminoacyl-tRNA synthetase</keyword>
<comment type="catalytic activity">
    <reaction evidence="8">
        <text>tRNA(Val) + L-valine + ATP = L-valyl-tRNA(Val) + AMP + diphosphate</text>
        <dbReference type="Rhea" id="RHEA:10704"/>
        <dbReference type="Rhea" id="RHEA-COMP:9672"/>
        <dbReference type="Rhea" id="RHEA-COMP:9708"/>
        <dbReference type="ChEBI" id="CHEBI:30616"/>
        <dbReference type="ChEBI" id="CHEBI:33019"/>
        <dbReference type="ChEBI" id="CHEBI:57762"/>
        <dbReference type="ChEBI" id="CHEBI:78442"/>
        <dbReference type="ChEBI" id="CHEBI:78537"/>
        <dbReference type="ChEBI" id="CHEBI:456215"/>
        <dbReference type="EC" id="6.1.1.9"/>
    </reaction>
</comment>
<dbReference type="SUPFAM" id="SSF50677">
    <property type="entry name" value="ValRS/IleRS/LeuRS editing domain"/>
    <property type="match status" value="1"/>
</dbReference>
<dbReference type="EMBL" id="LBSJ01000007">
    <property type="protein sequence ID" value="KKQ15953.1"/>
    <property type="molecule type" value="Genomic_DNA"/>
</dbReference>
<comment type="similarity">
    <text evidence="10">Belongs to the class-I aminoacyl-tRNA synthetase family.</text>
</comment>
<evidence type="ECO:0000256" key="6">
    <source>
        <dbReference type="ARBA" id="ARBA00022917"/>
    </source>
</evidence>
<dbReference type="PATRIC" id="fig|1618417.4.peg.335"/>
<dbReference type="PANTHER" id="PTHR11946">
    <property type="entry name" value="VALYL-TRNA SYNTHETASES"/>
    <property type="match status" value="1"/>
</dbReference>
<evidence type="ECO:0000256" key="10">
    <source>
        <dbReference type="RuleBase" id="RU363035"/>
    </source>
</evidence>
<dbReference type="Pfam" id="PF08264">
    <property type="entry name" value="Anticodon_1"/>
    <property type="match status" value="1"/>
</dbReference>
<dbReference type="GO" id="GO:0005524">
    <property type="term" value="F:ATP binding"/>
    <property type="evidence" value="ECO:0007669"/>
    <property type="project" value="UniProtKB-KW"/>
</dbReference>
<proteinExistence type="inferred from homology"/>
<evidence type="ECO:0000256" key="5">
    <source>
        <dbReference type="ARBA" id="ARBA00022840"/>
    </source>
</evidence>
<dbReference type="InterPro" id="IPR009008">
    <property type="entry name" value="Val/Leu/Ile-tRNA-synth_edit"/>
</dbReference>
<dbReference type="SUPFAM" id="SSF47323">
    <property type="entry name" value="Anticodon-binding domain of a subclass of class I aminoacyl-tRNA synthetases"/>
    <property type="match status" value="1"/>
</dbReference>
<organism evidence="13 14">
    <name type="scientific">Candidatus Daviesbacteria bacterium GW2011_GWA1_36_8</name>
    <dbReference type="NCBI Taxonomy" id="1618417"/>
    <lineage>
        <taxon>Bacteria</taxon>
        <taxon>Candidatus Daviesiibacteriota</taxon>
    </lineage>
</organism>
<evidence type="ECO:0000256" key="3">
    <source>
        <dbReference type="ARBA" id="ARBA00022598"/>
    </source>
</evidence>
<dbReference type="Proteomes" id="UP000034448">
    <property type="component" value="Unassembled WGS sequence"/>
</dbReference>
<dbReference type="GO" id="GO:0004832">
    <property type="term" value="F:valine-tRNA ligase activity"/>
    <property type="evidence" value="ECO:0007669"/>
    <property type="project" value="UniProtKB-UniRule"/>
</dbReference>
<dbReference type="NCBIfam" id="NF004349">
    <property type="entry name" value="PRK05729.1"/>
    <property type="match status" value="1"/>
</dbReference>
<evidence type="ECO:0000313" key="14">
    <source>
        <dbReference type="Proteomes" id="UP000034448"/>
    </source>
</evidence>
<evidence type="ECO:0000259" key="12">
    <source>
        <dbReference type="Pfam" id="PF08264"/>
    </source>
</evidence>
<name>A0A0G0F9U0_9BACT</name>
<evidence type="ECO:0000256" key="4">
    <source>
        <dbReference type="ARBA" id="ARBA00022741"/>
    </source>
</evidence>
<sequence length="695" mass="80514">MDKTYDQTRVEEKWYKFWEENNLFAPEINPDGNPYTIILPPPNANADLHLGHAMMSVEDILIRYRRMKGDAALWLPGSDHAGFETQVVFERNLQNEGKSRFDFDRETLYKMIFEFVQNNKSKMENQLRRLGFSMDWSREKFTLDEDIINIVYQTFKKMSDGGLIYRANRIVNYCTKHGTSFSDLEVVYEDRKSPLYYIKYGPLTLATVRLETKFGDTAVAIHPNDERYKEYIGKEIDIETVLGPAKIKVISDEAVDKDFGTGVVKVTPAHSATDFEIGQRHNLEVKQVINFDGKLNEKAGKFAGMKVKEARAAIAEEMQKKGLIEKVDENYQNRVAVCYKCGTEIEPLPMEQWFIKIDSLAKNALEVVEKGEVKIFPKNYTSTYYQWMKNIKDWNISRQIVWGIQIPAWKCKDCNEWVVTKGEEPNECPNCKSSTIERDPDVFDTWFSSGQWPYATLMTTKPGDFEKFYPTAVMETGRDILFFWVARMVMLGLYKTGSIPFKDVVLHGTVLDPLGKKMSKSKGNVVNPMDLANQYGADALRMALVYGNAFGHDQALSHPKLQTMRNFTNKLWNIGRFLIEFKPEDSTTEISNHEDDKAILKKLDETINKVTAALDQYRFHDATDTLYEFIWHEFADKYIESTKERRSEAQPTLEYVFKTSLELLHPFMPFITEELWQRLPHEGKSIMITSWPTSK</sequence>